<comment type="caution">
    <text evidence="2">The sequence shown here is derived from an EMBL/GenBank/DDBJ whole genome shotgun (WGS) entry which is preliminary data.</text>
</comment>
<dbReference type="Proteomes" id="UP001642360">
    <property type="component" value="Unassembled WGS sequence"/>
</dbReference>
<evidence type="ECO:0000313" key="2">
    <source>
        <dbReference type="EMBL" id="CAK9147872.1"/>
    </source>
</evidence>
<name>A0ABC8RTR2_9AQUA</name>
<proteinExistence type="predicted"/>
<dbReference type="EMBL" id="CAUOFW020001724">
    <property type="protein sequence ID" value="CAK9147872.1"/>
    <property type="molecule type" value="Genomic_DNA"/>
</dbReference>
<dbReference type="AlphaFoldDB" id="A0ABC8RTR2"/>
<evidence type="ECO:0000256" key="1">
    <source>
        <dbReference type="SAM" id="MobiDB-lite"/>
    </source>
</evidence>
<feature type="region of interest" description="Disordered" evidence="1">
    <location>
        <begin position="1"/>
        <end position="116"/>
    </location>
</feature>
<protein>
    <submittedName>
        <fullName evidence="2">Uncharacterized protein</fullName>
    </submittedName>
</protein>
<reference evidence="2 3" key="1">
    <citation type="submission" date="2024-02" db="EMBL/GenBank/DDBJ databases">
        <authorList>
            <person name="Vignale AGUSTIN F."/>
            <person name="Sosa J E."/>
            <person name="Modenutti C."/>
        </authorList>
    </citation>
    <scope>NUCLEOTIDE SEQUENCE [LARGE SCALE GENOMIC DNA]</scope>
</reference>
<evidence type="ECO:0000313" key="3">
    <source>
        <dbReference type="Proteomes" id="UP001642360"/>
    </source>
</evidence>
<sequence length="154" mass="16774">MDPTAIKAKLDSRSGNNNPELPEARVNAKVNPDGTKELSSNGPHGSHSRDKGKTGQAQVQTAEVAIGETPSADKSKSSGETSKKAVDVDVLPKDKKYPTKSQPYLPEAQQKQLGPRASWNQILKEGRAANYSANQRESQTQVMKLQFFEPTNEK</sequence>
<feature type="compositionally biased region" description="Basic and acidic residues" evidence="1">
    <location>
        <begin position="71"/>
        <end position="97"/>
    </location>
</feature>
<gene>
    <name evidence="2" type="ORF">ILEXP_LOCUS15807</name>
</gene>
<organism evidence="2 3">
    <name type="scientific">Ilex paraguariensis</name>
    <name type="common">yerba mate</name>
    <dbReference type="NCBI Taxonomy" id="185542"/>
    <lineage>
        <taxon>Eukaryota</taxon>
        <taxon>Viridiplantae</taxon>
        <taxon>Streptophyta</taxon>
        <taxon>Embryophyta</taxon>
        <taxon>Tracheophyta</taxon>
        <taxon>Spermatophyta</taxon>
        <taxon>Magnoliopsida</taxon>
        <taxon>eudicotyledons</taxon>
        <taxon>Gunneridae</taxon>
        <taxon>Pentapetalae</taxon>
        <taxon>asterids</taxon>
        <taxon>campanulids</taxon>
        <taxon>Aquifoliales</taxon>
        <taxon>Aquifoliaceae</taxon>
        <taxon>Ilex</taxon>
    </lineage>
</organism>
<keyword evidence="3" id="KW-1185">Reference proteome</keyword>
<accession>A0ABC8RTR2</accession>